<dbReference type="EMBL" id="CBFW010000372">
    <property type="protein sequence ID" value="CDC76432.1"/>
    <property type="molecule type" value="Genomic_DNA"/>
</dbReference>
<reference evidence="2" key="1">
    <citation type="submission" date="2012-11" db="EMBL/GenBank/DDBJ databases">
        <title>Dependencies among metagenomic species, viruses, plasmids and units of genetic variation.</title>
        <authorList>
            <person name="Nielsen H.B."/>
            <person name="Almeida M."/>
            <person name="Juncker A.S."/>
            <person name="Rasmussen S."/>
            <person name="Li J."/>
            <person name="Sunagawa S."/>
            <person name="Plichta D."/>
            <person name="Gautier L."/>
            <person name="Le Chatelier E."/>
            <person name="Peletier E."/>
            <person name="Bonde I."/>
            <person name="Nielsen T."/>
            <person name="Manichanh C."/>
            <person name="Arumugam M."/>
            <person name="Batto J."/>
            <person name="Santos M.B.Q.D."/>
            <person name="Blom N."/>
            <person name="Borruel N."/>
            <person name="Burgdorf K.S."/>
            <person name="Boumezbeur F."/>
            <person name="Casellas F."/>
            <person name="Dore J."/>
            <person name="Guarner F."/>
            <person name="Hansen T."/>
            <person name="Hildebrand F."/>
            <person name="Kaas R.S."/>
            <person name="Kennedy S."/>
            <person name="Kristiansen K."/>
            <person name="Kultima J.R."/>
            <person name="Leonard P."/>
            <person name="Levenez F."/>
            <person name="Lund O."/>
            <person name="Moumen B."/>
            <person name="Le Paslier D."/>
            <person name="Pons N."/>
            <person name="Pedersen O."/>
            <person name="Prifti E."/>
            <person name="Qin J."/>
            <person name="Raes J."/>
            <person name="Tap J."/>
            <person name="Tims S."/>
            <person name="Ussery D.W."/>
            <person name="Yamada T."/>
            <person name="MetaHit consortium"/>
            <person name="Renault P."/>
            <person name="Sicheritz-Ponten T."/>
            <person name="Bork P."/>
            <person name="Wang J."/>
            <person name="Brunak S."/>
            <person name="Ehrlich S.D."/>
        </authorList>
    </citation>
    <scope>NUCLEOTIDE SEQUENCE [LARGE SCALE GENOMIC DNA]</scope>
</reference>
<name>R6V0W4_9BACT</name>
<evidence type="ECO:0000313" key="2">
    <source>
        <dbReference type="EMBL" id="CDC76432.1"/>
    </source>
</evidence>
<keyword evidence="1" id="KW-0812">Transmembrane</keyword>
<evidence type="ECO:0000313" key="3">
    <source>
        <dbReference type="Proteomes" id="UP000017938"/>
    </source>
</evidence>
<sequence length="170" mass="18333">MSIKANSKKNNDYTVPILFGVFAVLMVVMITALCIPKTPEFVPPAFEAAAVQGTPEVEESMGYTELYKEGMAYRVSVCGVPTVDGQDLTVYFTNTEGNEKYLKLRVLDTDGNILGETGLLNPGEYVKTVTLTKTLAAGENLKLKIMGYEPETYESAGSVSLNVTVGGISE</sequence>
<keyword evidence="1" id="KW-0472">Membrane</keyword>
<dbReference type="AlphaFoldDB" id="R6V0W4"/>
<protein>
    <submittedName>
        <fullName evidence="2">Uncharacterized protein</fullName>
    </submittedName>
</protein>
<evidence type="ECO:0000256" key="1">
    <source>
        <dbReference type="SAM" id="Phobius"/>
    </source>
</evidence>
<comment type="caution">
    <text evidence="2">The sequence shown here is derived from an EMBL/GenBank/DDBJ whole genome shotgun (WGS) entry which is preliminary data.</text>
</comment>
<keyword evidence="1" id="KW-1133">Transmembrane helix</keyword>
<proteinExistence type="predicted"/>
<accession>R6V0W4</accession>
<gene>
    <name evidence="2" type="ORF">BN580_02138</name>
</gene>
<dbReference type="STRING" id="1263015.BN580_02138"/>
<organism evidence="2 3">
    <name type="scientific">Candidatus Colimorpha enterica</name>
    <dbReference type="NCBI Taxonomy" id="3083063"/>
    <lineage>
        <taxon>Bacteria</taxon>
        <taxon>Pseudomonadati</taxon>
        <taxon>Bacteroidota</taxon>
        <taxon>Bacteroidia</taxon>
        <taxon>Bacteroidales</taxon>
        <taxon>Candidatus Colimorpha</taxon>
    </lineage>
</organism>
<feature type="transmembrane region" description="Helical" evidence="1">
    <location>
        <begin position="12"/>
        <end position="33"/>
    </location>
</feature>
<dbReference type="Proteomes" id="UP000017938">
    <property type="component" value="Unassembled WGS sequence"/>
</dbReference>